<proteinExistence type="predicted"/>
<gene>
    <name evidence="2" type="ORF">GNLVRS02_ARAD1C41228g</name>
</gene>
<dbReference type="AlphaFoldDB" id="A0A060T3P1"/>
<evidence type="ECO:0000256" key="1">
    <source>
        <dbReference type="SAM" id="MobiDB-lite"/>
    </source>
</evidence>
<name>A0A060T3P1_BLAAD</name>
<dbReference type="EMBL" id="HG937693">
    <property type="protein sequence ID" value="CDP35690.1"/>
    <property type="molecule type" value="Genomic_DNA"/>
</dbReference>
<organism evidence="2">
    <name type="scientific">Blastobotrys adeninivorans</name>
    <name type="common">Yeast</name>
    <name type="synonym">Arxula adeninivorans</name>
    <dbReference type="NCBI Taxonomy" id="409370"/>
    <lineage>
        <taxon>Eukaryota</taxon>
        <taxon>Fungi</taxon>
        <taxon>Dikarya</taxon>
        <taxon>Ascomycota</taxon>
        <taxon>Saccharomycotina</taxon>
        <taxon>Dipodascomycetes</taxon>
        <taxon>Dipodascales</taxon>
        <taxon>Trichomonascaceae</taxon>
        <taxon>Blastobotrys</taxon>
    </lineage>
</organism>
<feature type="region of interest" description="Disordered" evidence="1">
    <location>
        <begin position="532"/>
        <end position="566"/>
    </location>
</feature>
<reference evidence="2" key="2">
    <citation type="submission" date="2014-06" db="EMBL/GenBank/DDBJ databases">
        <title>The complete genome of Blastobotrys (Arxula) adeninivorans LS3 - a yeast of biotechnological interest.</title>
        <authorList>
            <person name="Kunze G."/>
            <person name="Gaillardin C."/>
            <person name="Czernicka M."/>
            <person name="Durrens P."/>
            <person name="Martin T."/>
            <person name="Boer E."/>
            <person name="Gabaldon T."/>
            <person name="Cruz J."/>
            <person name="Talla E."/>
            <person name="Marck C."/>
            <person name="Goffeau A."/>
            <person name="Barbe V."/>
            <person name="Baret P."/>
            <person name="Baronian K."/>
            <person name="Beier S."/>
            <person name="Bleykasten C."/>
            <person name="Bode R."/>
            <person name="Casaregola S."/>
            <person name="Despons L."/>
            <person name="Fairhead C."/>
            <person name="Giersberg M."/>
            <person name="Gierski P."/>
            <person name="Hahnel U."/>
            <person name="Hartmann A."/>
            <person name="Jankowska D."/>
            <person name="Jubin C."/>
            <person name="Jung P."/>
            <person name="Lafontaine I."/>
            <person name="Leh-Louis V."/>
            <person name="Lemaire M."/>
            <person name="Marcet-Houben M."/>
            <person name="Mascher M."/>
            <person name="Morel G."/>
            <person name="Richard G.-F."/>
            <person name="Riechen J."/>
            <person name="Sacerdot C."/>
            <person name="Sarkar A."/>
            <person name="Savel G."/>
            <person name="Schacherer J."/>
            <person name="Sherman D."/>
            <person name="Straub M.-L."/>
            <person name="Stein N."/>
            <person name="Thierry A."/>
            <person name="Trautwein-Schult A."/>
            <person name="Westhof E."/>
            <person name="Worch S."/>
            <person name="Dujon B."/>
            <person name="Souciet J.-L."/>
            <person name="Wincker P."/>
            <person name="Scholz U."/>
            <person name="Neuveglise N."/>
        </authorList>
    </citation>
    <scope>NUCLEOTIDE SEQUENCE</scope>
    <source>
        <strain evidence="2">LS3</strain>
    </source>
</reference>
<evidence type="ECO:0000313" key="2">
    <source>
        <dbReference type="EMBL" id="CDP35690.1"/>
    </source>
</evidence>
<accession>A0A060T3P1</accession>
<protein>
    <submittedName>
        <fullName evidence="2">ARAD1C41228p</fullName>
    </submittedName>
</protein>
<sequence length="566" mass="64104">MVAPLHEAGRQTGDTIVSCTTSHVAVDLANGPKDPPNPDIEVMEPIIDSEAGPQGNGETTVIEDAAIQSRCIKKDDGEFDEPMTPTEYGEELRSLVVNVGSGRNELYCPDVNKLNEFVIEHTGYGAPKALLTKFENKGNVVGKEPDFSYYPYYLPVLRKMQGLRAFPRVIGEAHYSDSSSKGTMDCAIQIEGSDLQPYAVFGIDVNDPRKKKKRFDTVRLSKYDCSPEFLIHLTRNCSYDEETIDALKWAALLKAKRERADLHCFKKLVTVGVVNIHKIKELRKEFTILASEHWKNTKENVFRDRPHNVKDFLCDIGKLRRKYSCIPKLPEVVERNIQYHERMIDELMKSLEGKEEIDPGIRNLLTTRAIIENVNTYQIKQKGYEKLTIRKLGYGQSAQEFAIPLSAVFGFFFSENGEESIFLGRCRMQQIHDSLSVVPDLSTVVGPFKVRPEWICSEYFAKISASRYPKLSRDAAVKKYCDMHKDARRTLDLELPLSAFDWTAMKEVTGQVLNDSIAYKELLAYDSLETLRGYSSEDDPSSASEVGPSGKKRSRRGKGRRKRQKG</sequence>
<dbReference type="PhylomeDB" id="A0A060T3P1"/>
<feature type="compositionally biased region" description="Basic residues" evidence="1">
    <location>
        <begin position="550"/>
        <end position="566"/>
    </location>
</feature>
<reference evidence="2" key="1">
    <citation type="submission" date="2014-02" db="EMBL/GenBank/DDBJ databases">
        <authorList>
            <person name="Genoscope - CEA"/>
        </authorList>
    </citation>
    <scope>NUCLEOTIDE SEQUENCE</scope>
    <source>
        <strain evidence="2">LS3</strain>
    </source>
</reference>